<comment type="caution">
    <text evidence="1">The sequence shown here is derived from an EMBL/GenBank/DDBJ whole genome shotgun (WGS) entry which is preliminary data.</text>
</comment>
<reference evidence="1" key="2">
    <citation type="submission" date="2020-09" db="EMBL/GenBank/DDBJ databases">
        <authorList>
            <person name="Sun Q."/>
            <person name="Ohkuma M."/>
        </authorList>
    </citation>
    <scope>NUCLEOTIDE SEQUENCE</scope>
    <source>
        <strain evidence="1">JCM 4714</strain>
    </source>
</reference>
<dbReference type="AlphaFoldDB" id="A0A919D8Q6"/>
<keyword evidence="2" id="KW-1185">Reference proteome</keyword>
<dbReference type="Proteomes" id="UP000655443">
    <property type="component" value="Unassembled WGS sequence"/>
</dbReference>
<name>A0A919D8Q6_9ACTN</name>
<organism evidence="1 2">
    <name type="scientific">Streptomyces alanosinicus</name>
    <dbReference type="NCBI Taxonomy" id="68171"/>
    <lineage>
        <taxon>Bacteria</taxon>
        <taxon>Bacillati</taxon>
        <taxon>Actinomycetota</taxon>
        <taxon>Actinomycetes</taxon>
        <taxon>Kitasatosporales</taxon>
        <taxon>Streptomycetaceae</taxon>
        <taxon>Streptomyces</taxon>
    </lineage>
</organism>
<protein>
    <submittedName>
        <fullName evidence="1">Uncharacterized protein</fullName>
    </submittedName>
</protein>
<reference evidence="1" key="1">
    <citation type="journal article" date="2014" name="Int. J. Syst. Evol. Microbiol.">
        <title>Complete genome sequence of Corynebacterium casei LMG S-19264T (=DSM 44701T), isolated from a smear-ripened cheese.</title>
        <authorList>
            <consortium name="US DOE Joint Genome Institute (JGI-PGF)"/>
            <person name="Walter F."/>
            <person name="Albersmeier A."/>
            <person name="Kalinowski J."/>
            <person name="Ruckert C."/>
        </authorList>
    </citation>
    <scope>NUCLEOTIDE SEQUENCE</scope>
    <source>
        <strain evidence="1">JCM 4714</strain>
    </source>
</reference>
<accession>A0A919D8Q6</accession>
<gene>
    <name evidence="1" type="ORF">GCM10010339_91800</name>
</gene>
<evidence type="ECO:0000313" key="1">
    <source>
        <dbReference type="EMBL" id="GHE15840.1"/>
    </source>
</evidence>
<sequence length="85" mass="8873">MGDQYRMLISLGRRHLGEAAIRATLAPAREEAIANIRRGQHQGVFAGHVAAPVLAQALEALMPALAEENAASTWADPMGEAAAAA</sequence>
<proteinExistence type="predicted"/>
<evidence type="ECO:0000313" key="2">
    <source>
        <dbReference type="Proteomes" id="UP000655443"/>
    </source>
</evidence>
<dbReference type="EMBL" id="BMVG01000069">
    <property type="protein sequence ID" value="GHE15840.1"/>
    <property type="molecule type" value="Genomic_DNA"/>
</dbReference>